<gene>
    <name evidence="1" type="ORF">MRATA1EN3_LOCUS18789</name>
</gene>
<evidence type="ECO:0000313" key="1">
    <source>
        <dbReference type="EMBL" id="CAI9707576.1"/>
    </source>
</evidence>
<sequence length="225" mass="23225">MVTARPASPFVGPFDAQESPARHSTKPSRLLPSPAPRNCRPLLDPGPQSGLPQQQSHAGPSPAPAALACPPGLVWGSDHVPSAWPVRGRASHGDHSPACLLSPLPGRPGGRQTPPGPGPLPRQRRARRRRALNASPPQGRAEAASPGAGAAGAPACSRGPLIAPGAGRAVLARGGPAQLAGGYQRWNGAGGPRRPPTPAQSNQTRSPAVLMYSIFQKERHDFNIT</sequence>
<organism evidence="1 2">
    <name type="scientific">Rangifer tarandus platyrhynchus</name>
    <name type="common">Svalbard reindeer</name>
    <dbReference type="NCBI Taxonomy" id="3082113"/>
    <lineage>
        <taxon>Eukaryota</taxon>
        <taxon>Metazoa</taxon>
        <taxon>Chordata</taxon>
        <taxon>Craniata</taxon>
        <taxon>Vertebrata</taxon>
        <taxon>Euteleostomi</taxon>
        <taxon>Mammalia</taxon>
        <taxon>Eutheria</taxon>
        <taxon>Laurasiatheria</taxon>
        <taxon>Artiodactyla</taxon>
        <taxon>Ruminantia</taxon>
        <taxon>Pecora</taxon>
        <taxon>Cervidae</taxon>
        <taxon>Odocoileinae</taxon>
        <taxon>Rangifer</taxon>
    </lineage>
</organism>
<protein>
    <submittedName>
        <fullName evidence="1">Uncharacterized protein</fullName>
    </submittedName>
</protein>
<accession>A0ACB0F3S2</accession>
<reference evidence="1" key="1">
    <citation type="submission" date="2023-05" db="EMBL/GenBank/DDBJ databases">
        <authorList>
            <consortium name="ELIXIR-Norway"/>
        </authorList>
    </citation>
    <scope>NUCLEOTIDE SEQUENCE</scope>
</reference>
<evidence type="ECO:0000313" key="2">
    <source>
        <dbReference type="Proteomes" id="UP001162501"/>
    </source>
</evidence>
<proteinExistence type="predicted"/>
<dbReference type="EMBL" id="OX596114">
    <property type="protein sequence ID" value="CAI9707576.1"/>
    <property type="molecule type" value="Genomic_DNA"/>
</dbReference>
<name>A0ACB0F3S2_RANTA</name>
<dbReference type="Proteomes" id="UP001162501">
    <property type="component" value="Chromosome 30"/>
</dbReference>